<organism evidence="12 13">
    <name type="scientific">Dolosigranulum pigrum</name>
    <dbReference type="NCBI Taxonomy" id="29394"/>
    <lineage>
        <taxon>Bacteria</taxon>
        <taxon>Bacillati</taxon>
        <taxon>Bacillota</taxon>
        <taxon>Bacilli</taxon>
        <taxon>Lactobacillales</taxon>
        <taxon>Carnobacteriaceae</taxon>
        <taxon>Dolosigranulum</taxon>
    </lineage>
</organism>
<proteinExistence type="inferred from homology"/>
<evidence type="ECO:0000313" key="13">
    <source>
        <dbReference type="Proteomes" id="UP000249099"/>
    </source>
</evidence>
<dbReference type="GO" id="GO:0004797">
    <property type="term" value="F:thymidine kinase activity"/>
    <property type="evidence" value="ECO:0007669"/>
    <property type="project" value="UniProtKB-EC"/>
</dbReference>
<evidence type="ECO:0000256" key="7">
    <source>
        <dbReference type="ARBA" id="ARBA00022840"/>
    </source>
</evidence>
<dbReference type="GO" id="GO:0071897">
    <property type="term" value="P:DNA biosynthetic process"/>
    <property type="evidence" value="ECO:0007669"/>
    <property type="project" value="UniProtKB-KW"/>
</dbReference>
<dbReference type="PANTHER" id="PTHR11441:SF0">
    <property type="entry name" value="THYMIDINE KINASE, CYTOSOLIC"/>
    <property type="match status" value="1"/>
</dbReference>
<feature type="binding site" evidence="9">
    <location>
        <position position="174"/>
    </location>
    <ligand>
        <name>substrate</name>
    </ligand>
</feature>
<gene>
    <name evidence="12" type="ORF">B8A44_07940</name>
</gene>
<dbReference type="PIRSF" id="PIRSF035805">
    <property type="entry name" value="TK_cell"/>
    <property type="match status" value="1"/>
</dbReference>
<feature type="active site" description="Proton acceptor" evidence="8">
    <location>
        <position position="84"/>
    </location>
</feature>
<evidence type="ECO:0000256" key="3">
    <source>
        <dbReference type="ARBA" id="ARBA00022634"/>
    </source>
</evidence>
<evidence type="ECO:0000256" key="1">
    <source>
        <dbReference type="ARBA" id="ARBA00007587"/>
    </source>
</evidence>
<comment type="catalytic activity">
    <reaction evidence="10">
        <text>thymidine + ATP = dTMP + ADP + H(+)</text>
        <dbReference type="Rhea" id="RHEA:19129"/>
        <dbReference type="ChEBI" id="CHEBI:15378"/>
        <dbReference type="ChEBI" id="CHEBI:17748"/>
        <dbReference type="ChEBI" id="CHEBI:30616"/>
        <dbReference type="ChEBI" id="CHEBI:63528"/>
        <dbReference type="ChEBI" id="CHEBI:456216"/>
        <dbReference type="EC" id="2.7.1.21"/>
    </reaction>
</comment>
<keyword evidence="6 10" id="KW-0418">Kinase</keyword>
<dbReference type="EMBL" id="NAQV01000023">
    <property type="protein sequence ID" value="RAN62472.1"/>
    <property type="molecule type" value="Genomic_DNA"/>
</dbReference>
<keyword evidence="3 10" id="KW-0237">DNA synthesis</keyword>
<dbReference type="AlphaFoldDB" id="A0A328KSG7"/>
<dbReference type="Proteomes" id="UP000249099">
    <property type="component" value="Unassembled WGS sequence"/>
</dbReference>
<dbReference type="PANTHER" id="PTHR11441">
    <property type="entry name" value="THYMIDINE KINASE"/>
    <property type="match status" value="1"/>
</dbReference>
<evidence type="ECO:0000256" key="5">
    <source>
        <dbReference type="ARBA" id="ARBA00022741"/>
    </source>
</evidence>
<dbReference type="Pfam" id="PF00265">
    <property type="entry name" value="TK"/>
    <property type="match status" value="1"/>
</dbReference>
<dbReference type="InterPro" id="IPR020633">
    <property type="entry name" value="Thymidine_kinase_CS"/>
</dbReference>
<evidence type="ECO:0000313" key="12">
    <source>
        <dbReference type="EMBL" id="RAN62472.1"/>
    </source>
</evidence>
<name>A0A328KSG7_9LACT</name>
<dbReference type="PROSITE" id="PS00603">
    <property type="entry name" value="TK_CELLULAR_TYPE"/>
    <property type="match status" value="1"/>
</dbReference>
<dbReference type="SUPFAM" id="SSF57716">
    <property type="entry name" value="Glucocorticoid receptor-like (DNA-binding domain)"/>
    <property type="match status" value="1"/>
</dbReference>
<evidence type="ECO:0000256" key="8">
    <source>
        <dbReference type="PIRSR" id="PIRSR035805-1"/>
    </source>
</evidence>
<dbReference type="GO" id="GO:0005829">
    <property type="term" value="C:cytosol"/>
    <property type="evidence" value="ECO:0007669"/>
    <property type="project" value="TreeGrafter"/>
</dbReference>
<dbReference type="GO" id="GO:0005524">
    <property type="term" value="F:ATP binding"/>
    <property type="evidence" value="ECO:0007669"/>
    <property type="project" value="UniProtKB-KW"/>
</dbReference>
<evidence type="ECO:0000256" key="4">
    <source>
        <dbReference type="ARBA" id="ARBA00022679"/>
    </source>
</evidence>
<evidence type="ECO:0000256" key="11">
    <source>
        <dbReference type="RuleBase" id="RU004165"/>
    </source>
</evidence>
<keyword evidence="4 10" id="KW-0808">Transferase</keyword>
<sequence length="198" mass="22862">YYRYGAMNSGKSIEILKVAHNYEEQGKTVRLYTNAIDDRDGVGYVSSRVGLRREAYVISKHTDLYADIMSLPENEYPSCILIDEAQFLTKHQVKALTMIVDYLDIPVIAFGLKNDFQNNLFEGSEQLLLHADKIEEMKTICWYCDKKATMNLRLVNGKPTYHGEQIQIGGNESYKPVCRRHYNNMDNSMDDKRKEDSV</sequence>
<dbReference type="SUPFAM" id="SSF52540">
    <property type="entry name" value="P-loop containing nucleoside triphosphate hydrolases"/>
    <property type="match status" value="1"/>
</dbReference>
<dbReference type="NCBIfam" id="NF003300">
    <property type="entry name" value="PRK04296.1-5"/>
    <property type="match status" value="1"/>
</dbReference>
<evidence type="ECO:0000256" key="10">
    <source>
        <dbReference type="RuleBase" id="RU000544"/>
    </source>
</evidence>
<dbReference type="HAMAP" id="MF_00124">
    <property type="entry name" value="Thymidine_kinase"/>
    <property type="match status" value="1"/>
</dbReference>
<dbReference type="InterPro" id="IPR027417">
    <property type="entry name" value="P-loop_NTPase"/>
</dbReference>
<accession>A0A328KSG7</accession>
<dbReference type="GO" id="GO:0046104">
    <property type="term" value="P:thymidine metabolic process"/>
    <property type="evidence" value="ECO:0007669"/>
    <property type="project" value="TreeGrafter"/>
</dbReference>
<dbReference type="RefSeq" id="WP_112790419.1">
    <property type="nucleotide sequence ID" value="NZ_NAQV01000023.1"/>
</dbReference>
<evidence type="ECO:0000256" key="2">
    <source>
        <dbReference type="ARBA" id="ARBA00012118"/>
    </source>
</evidence>
<comment type="caution">
    <text evidence="12">The sequence shown here is derived from an EMBL/GenBank/DDBJ whole genome shotgun (WGS) entry which is preliminary data.</text>
</comment>
<evidence type="ECO:0000256" key="6">
    <source>
        <dbReference type="ARBA" id="ARBA00022777"/>
    </source>
</evidence>
<reference evidence="12 13" key="1">
    <citation type="submission" date="2017-03" db="EMBL/GenBank/DDBJ databases">
        <title>wgs assembly of Dolosigranulum pigrum KPL CDC strains.</title>
        <authorList>
            <person name="Brugger S.D."/>
            <person name="Pettigrew M."/>
            <person name="Kong Y."/>
            <person name="Lemon K.P."/>
        </authorList>
    </citation>
    <scope>NUCLEOTIDE SEQUENCE [LARGE SCALE GENOMIC DNA]</scope>
    <source>
        <strain evidence="12 13">KPL1931_CDC4294-98</strain>
    </source>
</reference>
<dbReference type="Gene3D" id="3.30.60.20">
    <property type="match status" value="1"/>
</dbReference>
<feature type="non-terminal residue" evidence="12">
    <location>
        <position position="1"/>
    </location>
</feature>
<dbReference type="InterPro" id="IPR001267">
    <property type="entry name" value="Thymidine_kinase"/>
</dbReference>
<protein>
    <recommendedName>
        <fullName evidence="2 10">Thymidine kinase</fullName>
        <ecNumber evidence="2 10">2.7.1.21</ecNumber>
    </recommendedName>
</protein>
<keyword evidence="7 10" id="KW-0067">ATP-binding</keyword>
<keyword evidence="5 10" id="KW-0547">Nucleotide-binding</keyword>
<feature type="binding site" evidence="9">
    <location>
        <begin position="166"/>
        <end position="169"/>
    </location>
    <ligand>
        <name>substrate</name>
    </ligand>
</feature>
<dbReference type="NCBIfam" id="NF003299">
    <property type="entry name" value="PRK04296.1-4"/>
    <property type="match status" value="1"/>
</dbReference>
<dbReference type="EC" id="2.7.1.21" evidence="2 10"/>
<evidence type="ECO:0000256" key="9">
    <source>
        <dbReference type="PIRSR" id="PIRSR035805-2"/>
    </source>
</evidence>
<dbReference type="Gene3D" id="3.40.50.300">
    <property type="entry name" value="P-loop containing nucleotide triphosphate hydrolases"/>
    <property type="match status" value="1"/>
</dbReference>
<comment type="similarity">
    <text evidence="1 11">Belongs to the thymidine kinase family.</text>
</comment>